<dbReference type="EMBL" id="AYHA01000104">
    <property type="protein sequence ID" value="ESS01262.1"/>
    <property type="molecule type" value="Genomic_DNA"/>
</dbReference>
<reference evidence="2" key="1">
    <citation type="submission" date="2013-10" db="EMBL/GenBank/DDBJ databases">
        <title>Draft genome sequence of Lactobacillus fermentum NB-22.</title>
        <authorList>
            <person name="Chaplin A.V."/>
            <person name="Shkoporov A.N."/>
            <person name="Khokhlova E.V."/>
            <person name="Efimov B.A."/>
            <person name="Kafarskaia L.I."/>
        </authorList>
    </citation>
    <scope>NUCLEOTIDE SEQUENCE [LARGE SCALE GENOMIC DNA]</scope>
    <source>
        <strain evidence="2">NB-22</strain>
    </source>
</reference>
<name>A0A829LYP1_LIMFE</name>
<gene>
    <name evidence="1" type="ORF">NB22_05280</name>
</gene>
<protein>
    <submittedName>
        <fullName evidence="1">Uncharacterized protein</fullName>
    </submittedName>
</protein>
<dbReference type="Proteomes" id="UP000018412">
    <property type="component" value="Unassembled WGS sequence"/>
</dbReference>
<evidence type="ECO:0000313" key="1">
    <source>
        <dbReference type="EMBL" id="ESS01262.1"/>
    </source>
</evidence>
<comment type="caution">
    <text evidence="1">The sequence shown here is derived from an EMBL/GenBank/DDBJ whole genome shotgun (WGS) entry which is preliminary data.</text>
</comment>
<evidence type="ECO:0000313" key="2">
    <source>
        <dbReference type="Proteomes" id="UP000018412"/>
    </source>
</evidence>
<proteinExistence type="predicted"/>
<reference evidence="1 2" key="2">
    <citation type="journal article" date="2015" name="Genome Announc.">
        <title>Draft Genome Sequence of Lactobacillus fermentum NB-22.</title>
        <authorList>
            <person name="Chaplin A.V."/>
            <person name="Shkoporov A.N."/>
            <person name="Efimov B.A."/>
            <person name="Pikina A.P."/>
            <person name="Borisova O.Y."/>
            <person name="Gladko I.A."/>
            <person name="Postnikova E.A."/>
            <person name="Lordkipanidze A.E."/>
            <person name="Kafarskaia L.I."/>
        </authorList>
    </citation>
    <scope>NUCLEOTIDE SEQUENCE [LARGE SCALE GENOMIC DNA]</scope>
    <source>
        <strain evidence="1 2">NB-22</strain>
    </source>
</reference>
<dbReference type="AlphaFoldDB" id="A0A829LYP1"/>
<organism evidence="1 2">
    <name type="scientific">Limosilactobacillus fermentum NB-22</name>
    <dbReference type="NCBI Taxonomy" id="1408443"/>
    <lineage>
        <taxon>Bacteria</taxon>
        <taxon>Bacillati</taxon>
        <taxon>Bacillota</taxon>
        <taxon>Bacilli</taxon>
        <taxon>Lactobacillales</taxon>
        <taxon>Lactobacillaceae</taxon>
        <taxon>Limosilactobacillus</taxon>
    </lineage>
</organism>
<sequence>MMRRGGNQMTEVSKITLIGHSGWGPVEEAYEERLTVSAAEVTYRYHPIKATAENVAHRWRYWTDGPALVNAFENLAAVVVDLVNKQVVPNALDAPELEFLVVYTDRKRQRRSLFCPLSEFKDLKTQLKLLIPQLEQPPRFLA</sequence>
<accession>A0A829LYP1</accession>